<dbReference type="InterPro" id="IPR050256">
    <property type="entry name" value="Glycosyltransferase_2"/>
</dbReference>
<feature type="domain" description="Glycosyltransferase 2-like" evidence="8">
    <location>
        <begin position="4"/>
        <end position="161"/>
    </location>
</feature>
<dbReference type="Pfam" id="PF00535">
    <property type="entry name" value="Glycos_transf_2"/>
    <property type="match status" value="1"/>
</dbReference>
<name>A0A1S1YVW7_FLAPC</name>
<evidence type="ECO:0000256" key="6">
    <source>
        <dbReference type="ARBA" id="ARBA00023136"/>
    </source>
</evidence>
<dbReference type="Proteomes" id="UP000179797">
    <property type="component" value="Unassembled WGS sequence"/>
</dbReference>
<feature type="transmembrane region" description="Helical" evidence="7">
    <location>
        <begin position="257"/>
        <end position="282"/>
    </location>
</feature>
<dbReference type="STRING" id="915059.NH26_00575"/>
<feature type="transmembrane region" description="Helical" evidence="7">
    <location>
        <begin position="224"/>
        <end position="245"/>
    </location>
</feature>
<dbReference type="OrthoDB" id="9807778at2"/>
<keyword evidence="10" id="KW-1185">Reference proteome</keyword>
<protein>
    <submittedName>
        <fullName evidence="9">Glycosyltransferase</fullName>
    </submittedName>
</protein>
<keyword evidence="5 7" id="KW-1133">Transmembrane helix</keyword>
<evidence type="ECO:0000256" key="3">
    <source>
        <dbReference type="ARBA" id="ARBA00022679"/>
    </source>
</evidence>
<evidence type="ECO:0000256" key="7">
    <source>
        <dbReference type="SAM" id="Phobius"/>
    </source>
</evidence>
<organism evidence="9 10">
    <name type="scientific">Flammeovirga pacifica</name>
    <dbReference type="NCBI Taxonomy" id="915059"/>
    <lineage>
        <taxon>Bacteria</taxon>
        <taxon>Pseudomonadati</taxon>
        <taxon>Bacteroidota</taxon>
        <taxon>Cytophagia</taxon>
        <taxon>Cytophagales</taxon>
        <taxon>Flammeovirgaceae</taxon>
        <taxon>Flammeovirga</taxon>
    </lineage>
</organism>
<dbReference type="PANTHER" id="PTHR48090">
    <property type="entry name" value="UNDECAPRENYL-PHOSPHATE 4-DEOXY-4-FORMAMIDO-L-ARABINOSE TRANSFERASE-RELATED"/>
    <property type="match status" value="1"/>
</dbReference>
<gene>
    <name evidence="9" type="ORF">NH26_00575</name>
</gene>
<dbReference type="EMBL" id="JRYR02000001">
    <property type="protein sequence ID" value="OHX64945.1"/>
    <property type="molecule type" value="Genomic_DNA"/>
</dbReference>
<dbReference type="GO" id="GO:0016757">
    <property type="term" value="F:glycosyltransferase activity"/>
    <property type="evidence" value="ECO:0007669"/>
    <property type="project" value="UniProtKB-KW"/>
</dbReference>
<evidence type="ECO:0000256" key="2">
    <source>
        <dbReference type="ARBA" id="ARBA00022676"/>
    </source>
</evidence>
<dbReference type="AlphaFoldDB" id="A0A1S1YVW7"/>
<evidence type="ECO:0000256" key="4">
    <source>
        <dbReference type="ARBA" id="ARBA00022692"/>
    </source>
</evidence>
<keyword evidence="6 7" id="KW-0472">Membrane</keyword>
<dbReference type="SUPFAM" id="SSF53448">
    <property type="entry name" value="Nucleotide-diphospho-sugar transferases"/>
    <property type="match status" value="1"/>
</dbReference>
<evidence type="ECO:0000313" key="10">
    <source>
        <dbReference type="Proteomes" id="UP000179797"/>
    </source>
</evidence>
<dbReference type="Gene3D" id="3.90.550.10">
    <property type="entry name" value="Spore Coat Polysaccharide Biosynthesis Protein SpsA, Chain A"/>
    <property type="match status" value="1"/>
</dbReference>
<accession>A0A1S1YVW7</accession>
<keyword evidence="4 7" id="KW-0812">Transmembrane</keyword>
<sequence length="304" mass="34502">MKLSIVIPCYKTAPFLKEIARRTQETLTDDFEIIFVNDQGPLNDWEIIQELCMKHSFIKGINFSRNFGQHNAIYAGLKEAQGEWVVVMDGDLQDQPEEIPVLMKKAREGYDIVFAKRQNRQDGFFKKLSSKYFYKTLAYLTGTEQNAEIANFGLYHKKVIQAIMEMKDAVRYFPTMVRWVGFKQSSIYVEHASRKEGSSGYTLATLIKLASNVILSFSDKPLRLTVRLGLSISALSVIAVIFYLIQALLGNIKVMGYASLIISIWLLSGITITVLGMVGLYIGKIFDQVKDRPIVIVDEKINCN</sequence>
<dbReference type="PANTHER" id="PTHR48090:SF1">
    <property type="entry name" value="PROPHAGE BACTOPRENOL GLUCOSYL TRANSFERASE HOMOLOG"/>
    <property type="match status" value="1"/>
</dbReference>
<proteinExistence type="predicted"/>
<dbReference type="InterPro" id="IPR029044">
    <property type="entry name" value="Nucleotide-diphossugar_trans"/>
</dbReference>
<evidence type="ECO:0000256" key="5">
    <source>
        <dbReference type="ARBA" id="ARBA00022989"/>
    </source>
</evidence>
<dbReference type="CDD" id="cd04187">
    <property type="entry name" value="DPM1_like_bac"/>
    <property type="match status" value="1"/>
</dbReference>
<dbReference type="InterPro" id="IPR001173">
    <property type="entry name" value="Glyco_trans_2-like"/>
</dbReference>
<comment type="caution">
    <text evidence="9">The sequence shown here is derived from an EMBL/GenBank/DDBJ whole genome shotgun (WGS) entry which is preliminary data.</text>
</comment>
<evidence type="ECO:0000313" key="9">
    <source>
        <dbReference type="EMBL" id="OHX64945.1"/>
    </source>
</evidence>
<keyword evidence="2" id="KW-0328">Glycosyltransferase</keyword>
<evidence type="ECO:0000259" key="8">
    <source>
        <dbReference type="Pfam" id="PF00535"/>
    </source>
</evidence>
<evidence type="ECO:0000256" key="1">
    <source>
        <dbReference type="ARBA" id="ARBA00004141"/>
    </source>
</evidence>
<dbReference type="GO" id="GO:0005886">
    <property type="term" value="C:plasma membrane"/>
    <property type="evidence" value="ECO:0007669"/>
    <property type="project" value="TreeGrafter"/>
</dbReference>
<dbReference type="RefSeq" id="WP_044224526.1">
    <property type="nucleotide sequence ID" value="NZ_JRYR02000001.1"/>
</dbReference>
<reference evidence="9 10" key="1">
    <citation type="journal article" date="2012" name="Int. J. Syst. Evol. Microbiol.">
        <title>Flammeovirga pacifica sp. nov., isolated from deep-sea sediment.</title>
        <authorList>
            <person name="Xu H."/>
            <person name="Fu Y."/>
            <person name="Yang N."/>
            <person name="Ding Z."/>
            <person name="Lai Q."/>
            <person name="Zeng R."/>
        </authorList>
    </citation>
    <scope>NUCLEOTIDE SEQUENCE [LARGE SCALE GENOMIC DNA]</scope>
    <source>
        <strain evidence="10">DSM 24597 / LMG 26175 / WPAGA1</strain>
    </source>
</reference>
<keyword evidence="3" id="KW-0808">Transferase</keyword>
<comment type="subcellular location">
    <subcellularLocation>
        <location evidence="1">Membrane</location>
        <topology evidence="1">Multi-pass membrane protein</topology>
    </subcellularLocation>
</comment>